<feature type="compositionally biased region" description="Pro residues" evidence="1">
    <location>
        <begin position="82"/>
        <end position="103"/>
    </location>
</feature>
<dbReference type="EMBL" id="CP092878">
    <property type="protein sequence ID" value="UYV78400.1"/>
    <property type="molecule type" value="Genomic_DNA"/>
</dbReference>
<name>A0ABY6LB54_9ARAC</name>
<accession>A0ABY6LB54</accession>
<protein>
    <submittedName>
        <fullName evidence="2">NRXN2</fullName>
    </submittedName>
</protein>
<sequence>MKNAGCSGRQLSEFNGAPEVQVGGRRAGPAVERGLAGVLAGLVYNRQRVLDLAAEGDPRVTLQGPLELLMAVPIPGASWNSTPPPQVPPKRLVPPRPPEPPAAPSDCWDDDCPPLWDEQRERGLEQMSPSWKLNHY</sequence>
<dbReference type="Proteomes" id="UP001235939">
    <property type="component" value="Chromosome 16"/>
</dbReference>
<dbReference type="Gene3D" id="2.60.120.200">
    <property type="match status" value="1"/>
</dbReference>
<proteinExistence type="predicted"/>
<reference evidence="2 3" key="1">
    <citation type="submission" date="2022-01" db="EMBL/GenBank/DDBJ databases">
        <title>A chromosomal length assembly of Cordylochernes scorpioides.</title>
        <authorList>
            <person name="Zeh D."/>
            <person name="Zeh J."/>
        </authorList>
    </citation>
    <scope>NUCLEOTIDE SEQUENCE [LARGE SCALE GENOMIC DNA]</scope>
    <source>
        <strain evidence="2">IN4F17</strain>
        <tissue evidence="2">Whole Body</tissue>
    </source>
</reference>
<keyword evidence="3" id="KW-1185">Reference proteome</keyword>
<evidence type="ECO:0000313" key="3">
    <source>
        <dbReference type="Proteomes" id="UP001235939"/>
    </source>
</evidence>
<feature type="compositionally biased region" description="Polar residues" evidence="1">
    <location>
        <begin position="127"/>
        <end position="136"/>
    </location>
</feature>
<feature type="region of interest" description="Disordered" evidence="1">
    <location>
        <begin position="75"/>
        <end position="136"/>
    </location>
</feature>
<organism evidence="2 3">
    <name type="scientific">Cordylochernes scorpioides</name>
    <dbReference type="NCBI Taxonomy" id="51811"/>
    <lineage>
        <taxon>Eukaryota</taxon>
        <taxon>Metazoa</taxon>
        <taxon>Ecdysozoa</taxon>
        <taxon>Arthropoda</taxon>
        <taxon>Chelicerata</taxon>
        <taxon>Arachnida</taxon>
        <taxon>Pseudoscorpiones</taxon>
        <taxon>Cheliferoidea</taxon>
        <taxon>Chernetidae</taxon>
        <taxon>Cordylochernes</taxon>
    </lineage>
</organism>
<evidence type="ECO:0000256" key="1">
    <source>
        <dbReference type="SAM" id="MobiDB-lite"/>
    </source>
</evidence>
<evidence type="ECO:0000313" key="2">
    <source>
        <dbReference type="EMBL" id="UYV78400.1"/>
    </source>
</evidence>
<gene>
    <name evidence="2" type="ORF">LAZ67_16001185</name>
</gene>